<name>A0A370QRZ4_9GAMM</name>
<keyword evidence="2" id="KW-1185">Reference proteome</keyword>
<dbReference type="Proteomes" id="UP000254848">
    <property type="component" value="Unassembled WGS sequence"/>
</dbReference>
<dbReference type="OrthoDB" id="6432358at2"/>
<proteinExistence type="predicted"/>
<gene>
    <name evidence="1" type="ORF">C8D90_104194</name>
</gene>
<organism evidence="1 2">
    <name type="scientific">Enterobacillus tribolii</name>
    <dbReference type="NCBI Taxonomy" id="1487935"/>
    <lineage>
        <taxon>Bacteria</taxon>
        <taxon>Pseudomonadati</taxon>
        <taxon>Pseudomonadota</taxon>
        <taxon>Gammaproteobacteria</taxon>
        <taxon>Enterobacterales</taxon>
        <taxon>Hafniaceae</taxon>
        <taxon>Enterobacillus</taxon>
    </lineage>
</organism>
<evidence type="ECO:0000313" key="2">
    <source>
        <dbReference type="Proteomes" id="UP000254848"/>
    </source>
</evidence>
<dbReference type="RefSeq" id="WP_115458368.1">
    <property type="nucleotide sequence ID" value="NZ_QRAP01000004.1"/>
</dbReference>
<dbReference type="EMBL" id="QRAP01000004">
    <property type="protein sequence ID" value="RDK92040.1"/>
    <property type="molecule type" value="Genomic_DNA"/>
</dbReference>
<accession>A0A370QRZ4</accession>
<evidence type="ECO:0000313" key="1">
    <source>
        <dbReference type="EMBL" id="RDK92040.1"/>
    </source>
</evidence>
<sequence length="103" mass="11291">MTDTSFSQSFESSITIFRDLIADLSFSQLNDIQLCDLSAVAAESAEGICHGLLYLGESLESCQPVPENLSNISRYLTASAHLLPALMEICHQCAHHLHQQIAQ</sequence>
<protein>
    <submittedName>
        <fullName evidence="1">Uncharacterized protein</fullName>
    </submittedName>
</protein>
<comment type="caution">
    <text evidence="1">The sequence shown here is derived from an EMBL/GenBank/DDBJ whole genome shotgun (WGS) entry which is preliminary data.</text>
</comment>
<reference evidence="1 2" key="1">
    <citation type="submission" date="2018-07" db="EMBL/GenBank/DDBJ databases">
        <title>Genomic Encyclopedia of Type Strains, Phase IV (KMG-IV): sequencing the most valuable type-strain genomes for metagenomic binning, comparative biology and taxonomic classification.</title>
        <authorList>
            <person name="Goeker M."/>
        </authorList>
    </citation>
    <scope>NUCLEOTIDE SEQUENCE [LARGE SCALE GENOMIC DNA]</scope>
    <source>
        <strain evidence="1 2">DSM 103736</strain>
    </source>
</reference>
<dbReference type="AlphaFoldDB" id="A0A370QRZ4"/>